<dbReference type="Proteomes" id="UP000008942">
    <property type="component" value="Unassembled WGS sequence"/>
</dbReference>
<dbReference type="RefSeq" id="WP_005773880.1">
    <property type="nucleotide sequence ID" value="NZ_JH725139.1"/>
</dbReference>
<sequence>MLFFKKVALLFIVISGLFLSSCGQKSDSNENRIPNNLADAVDMFDVGPQNLYDLPNEVLEKFNINRYNLCKMLKEQYKQYYGYDKFQDVDCNSYR</sequence>
<evidence type="ECO:0008006" key="4">
    <source>
        <dbReference type="Google" id="ProtNLM"/>
    </source>
</evidence>
<name>A0ABN0GKM2_BAREL</name>
<feature type="chain" id="PRO_5047281998" description="Lipoprotein" evidence="1">
    <location>
        <begin position="21"/>
        <end position="95"/>
    </location>
</feature>
<evidence type="ECO:0000256" key="1">
    <source>
        <dbReference type="SAM" id="SignalP"/>
    </source>
</evidence>
<organism evidence="2 3">
    <name type="scientific">Bartonella elizabethae Re6043vi</name>
    <dbReference type="NCBI Taxonomy" id="1094554"/>
    <lineage>
        <taxon>Bacteria</taxon>
        <taxon>Pseudomonadati</taxon>
        <taxon>Pseudomonadota</taxon>
        <taxon>Alphaproteobacteria</taxon>
        <taxon>Hyphomicrobiales</taxon>
        <taxon>Bartonellaceae</taxon>
        <taxon>Bartonella</taxon>
    </lineage>
</organism>
<evidence type="ECO:0000313" key="2">
    <source>
        <dbReference type="EMBL" id="EJF84043.1"/>
    </source>
</evidence>
<dbReference type="PROSITE" id="PS51257">
    <property type="entry name" value="PROKAR_LIPOPROTEIN"/>
    <property type="match status" value="1"/>
</dbReference>
<dbReference type="EMBL" id="AILW01000003">
    <property type="protein sequence ID" value="EJF84043.1"/>
    <property type="molecule type" value="Genomic_DNA"/>
</dbReference>
<protein>
    <recommendedName>
        <fullName evidence="4">Lipoprotein</fullName>
    </recommendedName>
</protein>
<accession>A0ABN0GKM2</accession>
<gene>
    <name evidence="2" type="ORF">MCU_00711</name>
</gene>
<feature type="signal peptide" evidence="1">
    <location>
        <begin position="1"/>
        <end position="20"/>
    </location>
</feature>
<proteinExistence type="predicted"/>
<comment type="caution">
    <text evidence="2">The sequence shown here is derived from an EMBL/GenBank/DDBJ whole genome shotgun (WGS) entry which is preliminary data.</text>
</comment>
<evidence type="ECO:0000313" key="3">
    <source>
        <dbReference type="Proteomes" id="UP000008942"/>
    </source>
</evidence>
<reference evidence="2 3" key="1">
    <citation type="submission" date="2012-03" db="EMBL/GenBank/DDBJ databases">
        <title>The Genome Sequence of Bartonella elizabethae Re6043vi.</title>
        <authorList>
            <consortium name="The Broad Institute Genome Sequencing Platform"/>
            <consortium name="The Broad Institute Genome Sequencing Center for Infectious Disease"/>
            <person name="Feldgarden M."/>
            <person name="Kirby J."/>
            <person name="Kosoy M."/>
            <person name="Birtles R."/>
            <person name="Probert W.S."/>
            <person name="Chiaraviglio L."/>
            <person name="Young S.K."/>
            <person name="Zeng Q."/>
            <person name="Gargeya S."/>
            <person name="Fitzgerald M."/>
            <person name="Haas B."/>
            <person name="Abouelleil A."/>
            <person name="Alvarado L."/>
            <person name="Arachchi H.M."/>
            <person name="Berlin A."/>
            <person name="Chapman S.B."/>
            <person name="Gearin G."/>
            <person name="Goldberg J."/>
            <person name="Griggs A."/>
            <person name="Gujja S."/>
            <person name="Hansen M."/>
            <person name="Heiman D."/>
            <person name="Howarth C."/>
            <person name="Larimer J."/>
            <person name="Lui A."/>
            <person name="MacDonald P.J.P."/>
            <person name="McCowen C."/>
            <person name="Montmayeur A."/>
            <person name="Murphy C."/>
            <person name="Neiman D."/>
            <person name="Pearson M."/>
            <person name="Priest M."/>
            <person name="Roberts A."/>
            <person name="Saif S."/>
            <person name="Shea T."/>
            <person name="Sisk P."/>
            <person name="Stolte C."/>
            <person name="Sykes S."/>
            <person name="Wortman J."/>
            <person name="Nusbaum C."/>
            <person name="Birren B."/>
        </authorList>
    </citation>
    <scope>NUCLEOTIDE SEQUENCE [LARGE SCALE GENOMIC DNA]</scope>
    <source>
        <strain evidence="2 3">Re6043vi</strain>
    </source>
</reference>
<keyword evidence="1" id="KW-0732">Signal</keyword>
<keyword evidence="3" id="KW-1185">Reference proteome</keyword>